<evidence type="ECO:0000313" key="2">
    <source>
        <dbReference type="EMBL" id="KAJ4447981.1"/>
    </source>
</evidence>
<dbReference type="EMBL" id="JAJSOF020000005">
    <property type="protein sequence ID" value="KAJ4447981.1"/>
    <property type="molecule type" value="Genomic_DNA"/>
</dbReference>
<protein>
    <submittedName>
        <fullName evidence="2">Uncharacterized protein</fullName>
    </submittedName>
</protein>
<feature type="region of interest" description="Disordered" evidence="1">
    <location>
        <begin position="77"/>
        <end position="101"/>
    </location>
</feature>
<feature type="compositionally biased region" description="Basic and acidic residues" evidence="1">
    <location>
        <begin position="91"/>
        <end position="101"/>
    </location>
</feature>
<comment type="caution">
    <text evidence="2">The sequence shown here is derived from an EMBL/GenBank/DDBJ whole genome shotgun (WGS) entry which is preliminary data.</text>
</comment>
<accession>A0ABQ8TPC0</accession>
<keyword evidence="3" id="KW-1185">Reference proteome</keyword>
<organism evidence="2 3">
    <name type="scientific">Periplaneta americana</name>
    <name type="common">American cockroach</name>
    <name type="synonym">Blatta americana</name>
    <dbReference type="NCBI Taxonomy" id="6978"/>
    <lineage>
        <taxon>Eukaryota</taxon>
        <taxon>Metazoa</taxon>
        <taxon>Ecdysozoa</taxon>
        <taxon>Arthropoda</taxon>
        <taxon>Hexapoda</taxon>
        <taxon>Insecta</taxon>
        <taxon>Pterygota</taxon>
        <taxon>Neoptera</taxon>
        <taxon>Polyneoptera</taxon>
        <taxon>Dictyoptera</taxon>
        <taxon>Blattodea</taxon>
        <taxon>Blattoidea</taxon>
        <taxon>Blattidae</taxon>
        <taxon>Blattinae</taxon>
        <taxon>Periplaneta</taxon>
    </lineage>
</organism>
<dbReference type="Proteomes" id="UP001148838">
    <property type="component" value="Unassembled WGS sequence"/>
</dbReference>
<name>A0ABQ8TPC0_PERAM</name>
<gene>
    <name evidence="2" type="ORF">ANN_09991</name>
</gene>
<evidence type="ECO:0000256" key="1">
    <source>
        <dbReference type="SAM" id="MobiDB-lite"/>
    </source>
</evidence>
<evidence type="ECO:0000313" key="3">
    <source>
        <dbReference type="Proteomes" id="UP001148838"/>
    </source>
</evidence>
<sequence>MDDDDDDDDDGKGLCRHNVQGSPNTLIVSSAAFSVTQCKQTAEIIDPTIRFEISATQPSEVNEEKKKIYEPTISTYRRNTKKKSQLQVSSSEREAPFRKPL</sequence>
<reference evidence="2 3" key="1">
    <citation type="journal article" date="2022" name="Allergy">
        <title>Genome assembly and annotation of Periplaneta americana reveal a comprehensive cockroach allergen profile.</title>
        <authorList>
            <person name="Wang L."/>
            <person name="Xiong Q."/>
            <person name="Saelim N."/>
            <person name="Wang L."/>
            <person name="Nong W."/>
            <person name="Wan A.T."/>
            <person name="Shi M."/>
            <person name="Liu X."/>
            <person name="Cao Q."/>
            <person name="Hui J.H.L."/>
            <person name="Sookrung N."/>
            <person name="Leung T.F."/>
            <person name="Tungtrongchitr A."/>
            <person name="Tsui S.K.W."/>
        </authorList>
    </citation>
    <scope>NUCLEOTIDE SEQUENCE [LARGE SCALE GENOMIC DNA]</scope>
    <source>
        <strain evidence="2">PWHHKU_190912</strain>
    </source>
</reference>
<proteinExistence type="predicted"/>